<evidence type="ECO:0000259" key="1">
    <source>
        <dbReference type="PROSITE" id="PS51725"/>
    </source>
</evidence>
<dbReference type="AlphaFoldDB" id="A0A369B441"/>
<dbReference type="PANTHER" id="PTHR33336">
    <property type="entry name" value="QUINOL MONOOXYGENASE YGIN-RELATED"/>
    <property type="match status" value="1"/>
</dbReference>
<dbReference type="InterPro" id="IPR050744">
    <property type="entry name" value="AI-2_Isomerase_LsrG"/>
</dbReference>
<dbReference type="Proteomes" id="UP000253090">
    <property type="component" value="Unassembled WGS sequence"/>
</dbReference>
<dbReference type="Pfam" id="PF03992">
    <property type="entry name" value="ABM"/>
    <property type="match status" value="1"/>
</dbReference>
<evidence type="ECO:0000313" key="2">
    <source>
        <dbReference type="EMBL" id="RCX16221.1"/>
    </source>
</evidence>
<dbReference type="Gene3D" id="3.30.70.100">
    <property type="match status" value="1"/>
</dbReference>
<dbReference type="SUPFAM" id="SSF54909">
    <property type="entry name" value="Dimeric alpha+beta barrel"/>
    <property type="match status" value="1"/>
</dbReference>
<keyword evidence="3" id="KW-1185">Reference proteome</keyword>
<dbReference type="PANTHER" id="PTHR33336:SF3">
    <property type="entry name" value="ABM DOMAIN-CONTAINING PROTEIN"/>
    <property type="match status" value="1"/>
</dbReference>
<gene>
    <name evidence="2" type="ORF">DFP94_11378</name>
</gene>
<dbReference type="InterPro" id="IPR011008">
    <property type="entry name" value="Dimeric_a/b-barrel"/>
</dbReference>
<dbReference type="OrthoDB" id="287932at2"/>
<accession>A0A369B441</accession>
<dbReference type="PROSITE" id="PS51725">
    <property type="entry name" value="ABM"/>
    <property type="match status" value="1"/>
</dbReference>
<keyword evidence="2" id="KW-0560">Oxidoreductase</keyword>
<dbReference type="RefSeq" id="WP_114498534.1">
    <property type="nucleotide sequence ID" value="NZ_QPJW01000013.1"/>
</dbReference>
<dbReference type="EMBL" id="QPJW01000013">
    <property type="protein sequence ID" value="RCX16221.1"/>
    <property type="molecule type" value="Genomic_DNA"/>
</dbReference>
<name>A0A369B441_9BACL</name>
<keyword evidence="2" id="KW-0503">Monooxygenase</keyword>
<dbReference type="GO" id="GO:0004497">
    <property type="term" value="F:monooxygenase activity"/>
    <property type="evidence" value="ECO:0007669"/>
    <property type="project" value="UniProtKB-KW"/>
</dbReference>
<dbReference type="InterPro" id="IPR007138">
    <property type="entry name" value="ABM_dom"/>
</dbReference>
<organism evidence="2 3">
    <name type="scientific">Fontibacillus phaseoli</name>
    <dbReference type="NCBI Taxonomy" id="1416533"/>
    <lineage>
        <taxon>Bacteria</taxon>
        <taxon>Bacillati</taxon>
        <taxon>Bacillota</taxon>
        <taxon>Bacilli</taxon>
        <taxon>Bacillales</taxon>
        <taxon>Paenibacillaceae</taxon>
        <taxon>Fontibacillus</taxon>
    </lineage>
</organism>
<reference evidence="2 3" key="1">
    <citation type="submission" date="2018-07" db="EMBL/GenBank/DDBJ databases">
        <title>Genomic Encyclopedia of Type Strains, Phase III (KMG-III): the genomes of soil and plant-associated and newly described type strains.</title>
        <authorList>
            <person name="Whitman W."/>
        </authorList>
    </citation>
    <scope>NUCLEOTIDE SEQUENCE [LARGE SCALE GENOMIC DNA]</scope>
    <source>
        <strain evidence="2 3">CECT 8333</strain>
    </source>
</reference>
<proteinExistence type="predicted"/>
<feature type="domain" description="ABM" evidence="1">
    <location>
        <begin position="2"/>
        <end position="90"/>
    </location>
</feature>
<sequence length="98" mass="11212">MIIIHAHMQIKPQQEEAFLEEVRSLVASSRAEEGNISYDLLKSTQQENRYTMVELWKNTEAVGMHNASEHFTAFTQKAKEFLAAPMEAKLYSGEPLQL</sequence>
<protein>
    <submittedName>
        <fullName evidence="2">Quinol monooxygenase YgiN</fullName>
    </submittedName>
</protein>
<evidence type="ECO:0000313" key="3">
    <source>
        <dbReference type="Proteomes" id="UP000253090"/>
    </source>
</evidence>
<comment type="caution">
    <text evidence="2">The sequence shown here is derived from an EMBL/GenBank/DDBJ whole genome shotgun (WGS) entry which is preliminary data.</text>
</comment>